<dbReference type="Pfam" id="PF19008">
    <property type="entry name" value="DUF5737"/>
    <property type="match status" value="1"/>
</dbReference>
<evidence type="ECO:0000313" key="3">
    <source>
        <dbReference type="Proteomes" id="UP000281553"/>
    </source>
</evidence>
<proteinExistence type="predicted"/>
<dbReference type="OrthoDB" id="6262861at2759"/>
<name>A0A3P6TWK9_DIBLA</name>
<feature type="domain" description="DUF5737" evidence="1">
    <location>
        <begin position="28"/>
        <end position="126"/>
    </location>
</feature>
<dbReference type="AlphaFoldDB" id="A0A3P6TWK9"/>
<reference evidence="2 3" key="1">
    <citation type="submission" date="2018-11" db="EMBL/GenBank/DDBJ databases">
        <authorList>
            <consortium name="Pathogen Informatics"/>
        </authorList>
    </citation>
    <scope>NUCLEOTIDE SEQUENCE [LARGE SCALE GENOMIC DNA]</scope>
</reference>
<gene>
    <name evidence="2" type="ORF">DILT_LOCUS3450</name>
</gene>
<evidence type="ECO:0000313" key="2">
    <source>
        <dbReference type="EMBL" id="VDK83360.1"/>
    </source>
</evidence>
<dbReference type="EMBL" id="UYRU01043684">
    <property type="protein sequence ID" value="VDK83360.1"/>
    <property type="molecule type" value="Genomic_DNA"/>
</dbReference>
<accession>A0A3P6TWK9</accession>
<evidence type="ECO:0000259" key="1">
    <source>
        <dbReference type="Pfam" id="PF19008"/>
    </source>
</evidence>
<protein>
    <recommendedName>
        <fullName evidence="1">DUF5737 domain-containing protein</fullName>
    </recommendedName>
</protein>
<dbReference type="InterPro" id="IPR043798">
    <property type="entry name" value="DUF5737"/>
</dbReference>
<dbReference type="Proteomes" id="UP000281553">
    <property type="component" value="Unassembled WGS sequence"/>
</dbReference>
<organism evidence="2 3">
    <name type="scientific">Dibothriocephalus latus</name>
    <name type="common">Fish tapeworm</name>
    <name type="synonym">Diphyllobothrium latum</name>
    <dbReference type="NCBI Taxonomy" id="60516"/>
    <lineage>
        <taxon>Eukaryota</taxon>
        <taxon>Metazoa</taxon>
        <taxon>Spiralia</taxon>
        <taxon>Lophotrochozoa</taxon>
        <taxon>Platyhelminthes</taxon>
        <taxon>Cestoda</taxon>
        <taxon>Eucestoda</taxon>
        <taxon>Diphyllobothriidea</taxon>
        <taxon>Diphyllobothriidae</taxon>
        <taxon>Dibothriocephalus</taxon>
    </lineage>
</organism>
<keyword evidence="3" id="KW-1185">Reference proteome</keyword>
<sequence>MAHAPVRFEEIGFNYGFVPININSKKGYNVVYHLFMDRMLEDGRLVLIKGNENKIMLKDIEGPVEDREKVIIYSPDITNFYKFNLTNKLVGFGIEAYRRSKTGYWFLAFQREGQLQAFCDFLNWVIYGKLPRRRAVQPAYHPAYRPVSRTLQLPELRNEAQQKLFLRCSTNTPVLLLRCHSQGGRPEEFDYFRIGSVRCLEPPLHQYTLIAIKTELPV</sequence>